<dbReference type="InterPro" id="IPR007887">
    <property type="entry name" value="MecA_N"/>
</dbReference>
<evidence type="ECO:0000256" key="4">
    <source>
        <dbReference type="SAM" id="SignalP"/>
    </source>
</evidence>
<dbReference type="RefSeq" id="WP_301726205.1">
    <property type="nucleotide sequence ID" value="NZ_JAUJWW010000003.1"/>
</dbReference>
<dbReference type="InterPro" id="IPR036138">
    <property type="entry name" value="PBP_dimer_sf"/>
</dbReference>
<dbReference type="Gene3D" id="3.90.1310.10">
    <property type="entry name" value="Penicillin-binding protein 2a (Domain 2)"/>
    <property type="match status" value="1"/>
</dbReference>
<dbReference type="Gene3D" id="3.30.1390.30">
    <property type="entry name" value="Penicillin-binding protein 2a, domain 3"/>
    <property type="match status" value="1"/>
</dbReference>
<evidence type="ECO:0000256" key="2">
    <source>
        <dbReference type="ARBA" id="ARBA00007171"/>
    </source>
</evidence>
<dbReference type="SUPFAM" id="SSF56601">
    <property type="entry name" value="beta-lactamase/transpeptidase-like"/>
    <property type="match status" value="1"/>
</dbReference>
<feature type="domain" description="Penicillin-binding protein dimerisation" evidence="6">
    <location>
        <begin position="169"/>
        <end position="327"/>
    </location>
</feature>
<name>A0ABT8MRM8_9BACL</name>
<evidence type="ECO:0000259" key="5">
    <source>
        <dbReference type="Pfam" id="PF00905"/>
    </source>
</evidence>
<dbReference type="PANTHER" id="PTHR30627">
    <property type="entry name" value="PEPTIDOGLYCAN D,D-TRANSPEPTIDASE"/>
    <property type="match status" value="1"/>
</dbReference>
<dbReference type="Gene3D" id="3.40.710.10">
    <property type="entry name" value="DD-peptidase/beta-lactamase superfamily"/>
    <property type="match status" value="2"/>
</dbReference>
<evidence type="ECO:0000259" key="7">
    <source>
        <dbReference type="Pfam" id="PF05223"/>
    </source>
</evidence>
<protein>
    <submittedName>
        <fullName evidence="8">Penicillin-binding transpeptidase domain-containing protein</fullName>
    </submittedName>
</protein>
<comment type="subcellular location">
    <subcellularLocation>
        <location evidence="1">Membrane</location>
    </subcellularLocation>
</comment>
<keyword evidence="9" id="KW-1185">Reference proteome</keyword>
<sequence>MKKRGLGILFLLLLILLAGCQEEQQVTPEEQLEEEQVTPKNRLMEYISRWEQGDFAGMYEGYLTEGTKMAYETAVFVDWQKQLHQELAIQNVEVAYAKPEEDMRWSKEKPADFRIQITMDTAAGPVEFDRTLTLLFETQGGTEDWFAEWNPSFIFPQLEEGDTVEIERSNPQRGELHDRTGKPIAVNGKAYEVGVVPANFDEAKKKNDLAALLDITPAEIDQKLGQSWVQPGHYVPLAVLPAKAEAALQQIFAIPGTERREVQLRQYPYGEALSHVSGFIGPITAEQLAERKGQGYGPDDLIGRQGLEEVLEDRLRGEQGVRILLRKALEGIDPIVAAEKPARPGEIIKLTIDAELQKRVYQAMKGQAGASAAVDPNTGETFVLLSSPGFDPNVFAAGIKGSEFSKLQNNALKPLFPRFTGSYAPGAAIEPVISAIGMAAGNVSSKEIEHDVLLKGLKSFGFGEEMPLPLKLAVSQISNDGTLDAAGQLSQAKSGRGQMQVNLLHLASMYEPFATGGAIYKPTLLLDEKDEIWKEGSLNPEQAETVRTSLQSTDTGNWLAEKTGTAQNGGIETDFAVSFNKTNPNLILAVMIENAKEDNRTAEVSAVSASVFKE</sequence>
<reference evidence="8 9" key="1">
    <citation type="submission" date="2023-06" db="EMBL/GenBank/DDBJ databases">
        <title>Novel species in genus Planococcus.</title>
        <authorList>
            <person name="Ning S."/>
        </authorList>
    </citation>
    <scope>NUCLEOTIDE SEQUENCE [LARGE SCALE GENOMIC DNA]</scope>
    <source>
        <strain evidence="8 9">N064</strain>
    </source>
</reference>
<feature type="signal peptide" evidence="4">
    <location>
        <begin position="1"/>
        <end position="20"/>
    </location>
</feature>
<evidence type="ECO:0000256" key="1">
    <source>
        <dbReference type="ARBA" id="ARBA00004370"/>
    </source>
</evidence>
<feature type="domain" description="NTF2-like N-terminal transpeptidase" evidence="7">
    <location>
        <begin position="38"/>
        <end position="162"/>
    </location>
</feature>
<dbReference type="Pfam" id="PF00905">
    <property type="entry name" value="Transpeptidase"/>
    <property type="match status" value="1"/>
</dbReference>
<keyword evidence="4" id="KW-0732">Signal</keyword>
<comment type="similarity">
    <text evidence="2">Belongs to the transpeptidase family.</text>
</comment>
<dbReference type="Pfam" id="PF03717">
    <property type="entry name" value="PBP_dimer"/>
    <property type="match status" value="1"/>
</dbReference>
<feature type="domain" description="Penicillin-binding protein transpeptidase" evidence="5">
    <location>
        <begin position="446"/>
        <end position="613"/>
    </location>
</feature>
<evidence type="ECO:0000256" key="3">
    <source>
        <dbReference type="ARBA" id="ARBA00023136"/>
    </source>
</evidence>
<keyword evidence="3" id="KW-0472">Membrane</keyword>
<dbReference type="InterPro" id="IPR032710">
    <property type="entry name" value="NTF2-like_dom_sf"/>
</dbReference>
<organism evidence="8 9">
    <name type="scientific">Planococcus liqunii</name>
    <dbReference type="NCBI Taxonomy" id="3058394"/>
    <lineage>
        <taxon>Bacteria</taxon>
        <taxon>Bacillati</taxon>
        <taxon>Bacillota</taxon>
        <taxon>Bacilli</taxon>
        <taxon>Bacillales</taxon>
        <taxon>Caryophanaceae</taxon>
        <taxon>Planococcus</taxon>
    </lineage>
</organism>
<accession>A0ABT8MRM8</accession>
<evidence type="ECO:0000313" key="9">
    <source>
        <dbReference type="Proteomes" id="UP001172054"/>
    </source>
</evidence>
<evidence type="ECO:0000259" key="6">
    <source>
        <dbReference type="Pfam" id="PF03717"/>
    </source>
</evidence>
<dbReference type="PANTHER" id="PTHR30627:SF25">
    <property type="entry name" value="PENICILLIN-BINDING PROTEIN 3"/>
    <property type="match status" value="1"/>
</dbReference>
<dbReference type="SUPFAM" id="SSF54427">
    <property type="entry name" value="NTF2-like"/>
    <property type="match status" value="1"/>
</dbReference>
<evidence type="ECO:0000313" key="8">
    <source>
        <dbReference type="EMBL" id="MDN7227543.1"/>
    </source>
</evidence>
<dbReference type="InterPro" id="IPR001460">
    <property type="entry name" value="PCN-bd_Tpept"/>
</dbReference>
<dbReference type="InterPro" id="IPR005311">
    <property type="entry name" value="PBP_dimer"/>
</dbReference>
<proteinExistence type="inferred from homology"/>
<dbReference type="Proteomes" id="UP001172054">
    <property type="component" value="Unassembled WGS sequence"/>
</dbReference>
<dbReference type="Gene3D" id="3.10.450.100">
    <property type="entry name" value="NTF2-like, domain 1"/>
    <property type="match status" value="1"/>
</dbReference>
<comment type="caution">
    <text evidence="8">The sequence shown here is derived from an EMBL/GenBank/DDBJ whole genome shotgun (WGS) entry which is preliminary data.</text>
</comment>
<dbReference type="Pfam" id="PF05223">
    <property type="entry name" value="MecA_N"/>
    <property type="match status" value="1"/>
</dbReference>
<dbReference type="SUPFAM" id="SSF56519">
    <property type="entry name" value="Penicillin binding protein dimerisation domain"/>
    <property type="match status" value="1"/>
</dbReference>
<dbReference type="InterPro" id="IPR050515">
    <property type="entry name" value="Beta-lactam/transpept"/>
</dbReference>
<dbReference type="InterPro" id="IPR012338">
    <property type="entry name" value="Beta-lactam/transpept-like"/>
</dbReference>
<dbReference type="PROSITE" id="PS51257">
    <property type="entry name" value="PROKAR_LIPOPROTEIN"/>
    <property type="match status" value="1"/>
</dbReference>
<gene>
    <name evidence="8" type="ORF">QWY15_09575</name>
</gene>
<feature type="chain" id="PRO_5045527163" evidence="4">
    <location>
        <begin position="21"/>
        <end position="614"/>
    </location>
</feature>
<dbReference type="EMBL" id="JAUJWW010000003">
    <property type="protein sequence ID" value="MDN7227543.1"/>
    <property type="molecule type" value="Genomic_DNA"/>
</dbReference>